<protein>
    <submittedName>
        <fullName evidence="2">Uncharacterized protein</fullName>
    </submittedName>
</protein>
<keyword evidence="1" id="KW-1133">Transmembrane helix</keyword>
<dbReference type="EMBL" id="JARKIE010000094">
    <property type="protein sequence ID" value="KAJ7686717.1"/>
    <property type="molecule type" value="Genomic_DNA"/>
</dbReference>
<keyword evidence="1" id="KW-0472">Membrane</keyword>
<dbReference type="PANTHER" id="PTHR36978">
    <property type="entry name" value="P-LOOP CONTAINING NUCLEOTIDE TRIPHOSPHATE HYDROLASE"/>
    <property type="match status" value="1"/>
</dbReference>
<name>A0AAD7GE46_MYCRO</name>
<dbReference type="SUPFAM" id="SSF52540">
    <property type="entry name" value="P-loop containing nucleoside triphosphate hydrolases"/>
    <property type="match status" value="1"/>
</dbReference>
<keyword evidence="1" id="KW-0812">Transmembrane</keyword>
<evidence type="ECO:0000313" key="2">
    <source>
        <dbReference type="EMBL" id="KAJ7686717.1"/>
    </source>
</evidence>
<keyword evidence="3" id="KW-1185">Reference proteome</keyword>
<accession>A0AAD7GE46</accession>
<dbReference type="Gene3D" id="3.40.50.300">
    <property type="entry name" value="P-loop containing nucleotide triphosphate hydrolases"/>
    <property type="match status" value="1"/>
</dbReference>
<proteinExistence type="predicted"/>
<evidence type="ECO:0000256" key="1">
    <source>
        <dbReference type="SAM" id="Phobius"/>
    </source>
</evidence>
<reference evidence="2" key="1">
    <citation type="submission" date="2023-03" db="EMBL/GenBank/DDBJ databases">
        <title>Massive genome expansion in bonnet fungi (Mycena s.s.) driven by repeated elements and novel gene families across ecological guilds.</title>
        <authorList>
            <consortium name="Lawrence Berkeley National Laboratory"/>
            <person name="Harder C.B."/>
            <person name="Miyauchi S."/>
            <person name="Viragh M."/>
            <person name="Kuo A."/>
            <person name="Thoen E."/>
            <person name="Andreopoulos B."/>
            <person name="Lu D."/>
            <person name="Skrede I."/>
            <person name="Drula E."/>
            <person name="Henrissat B."/>
            <person name="Morin E."/>
            <person name="Kohler A."/>
            <person name="Barry K."/>
            <person name="LaButti K."/>
            <person name="Morin E."/>
            <person name="Salamov A."/>
            <person name="Lipzen A."/>
            <person name="Mereny Z."/>
            <person name="Hegedus B."/>
            <person name="Baldrian P."/>
            <person name="Stursova M."/>
            <person name="Weitz H."/>
            <person name="Taylor A."/>
            <person name="Grigoriev I.V."/>
            <person name="Nagy L.G."/>
            <person name="Martin F."/>
            <person name="Kauserud H."/>
        </authorList>
    </citation>
    <scope>NUCLEOTIDE SEQUENCE</scope>
    <source>
        <strain evidence="2">CBHHK067</strain>
    </source>
</reference>
<dbReference type="InterPro" id="IPR027417">
    <property type="entry name" value="P-loop_NTPase"/>
</dbReference>
<dbReference type="AlphaFoldDB" id="A0AAD7GE46"/>
<dbReference type="InterPro" id="IPR040632">
    <property type="entry name" value="Sulfotransfer_4"/>
</dbReference>
<feature type="transmembrane region" description="Helical" evidence="1">
    <location>
        <begin position="227"/>
        <end position="250"/>
    </location>
</feature>
<dbReference type="Pfam" id="PF17784">
    <property type="entry name" value="Sulfotransfer_4"/>
    <property type="match status" value="1"/>
</dbReference>
<dbReference type="PANTHER" id="PTHR36978:SF4">
    <property type="entry name" value="P-LOOP CONTAINING NUCLEOSIDE TRIPHOSPHATE HYDROLASE PROTEIN"/>
    <property type="match status" value="1"/>
</dbReference>
<comment type="caution">
    <text evidence="2">The sequence shown here is derived from an EMBL/GenBank/DDBJ whole genome shotgun (WGS) entry which is preliminary data.</text>
</comment>
<dbReference type="Proteomes" id="UP001221757">
    <property type="component" value="Unassembled WGS sequence"/>
</dbReference>
<gene>
    <name evidence="2" type="ORF">B0H17DRAFT_1136796</name>
</gene>
<evidence type="ECO:0000313" key="3">
    <source>
        <dbReference type="Proteomes" id="UP001221757"/>
    </source>
</evidence>
<sequence>MPFHNAPTGRKVPMQVLALGFSRTGTAYCTRDVGICAHQSRVLVAMASPEELDMWIAAIRAKFYGEGTAYGRAEWDRLLGDCMELIAAYPDAKVVLTKRSPDSWWKSYEATVLEARKRTLKLRLSNWMDPGHNGKMEYLFRLVSTAQFQEERPENITEDIAKARFVARYDEIRRLTPKDRLLEFEVKDGWPPLAAFLGKEVPTAAFPRVNDTVQFNQVISAERRAILWAWAANLVVPLLAVGAAAMLGYFGGVRRL</sequence>
<organism evidence="2 3">
    <name type="scientific">Mycena rosella</name>
    <name type="common">Pink bonnet</name>
    <name type="synonym">Agaricus rosellus</name>
    <dbReference type="NCBI Taxonomy" id="1033263"/>
    <lineage>
        <taxon>Eukaryota</taxon>
        <taxon>Fungi</taxon>
        <taxon>Dikarya</taxon>
        <taxon>Basidiomycota</taxon>
        <taxon>Agaricomycotina</taxon>
        <taxon>Agaricomycetes</taxon>
        <taxon>Agaricomycetidae</taxon>
        <taxon>Agaricales</taxon>
        <taxon>Marasmiineae</taxon>
        <taxon>Mycenaceae</taxon>
        <taxon>Mycena</taxon>
    </lineage>
</organism>